<organism evidence="3 4">
    <name type="scientific">Billgrantia montanilacus</name>
    <dbReference type="NCBI Taxonomy" id="2282305"/>
    <lineage>
        <taxon>Bacteria</taxon>
        <taxon>Pseudomonadati</taxon>
        <taxon>Pseudomonadota</taxon>
        <taxon>Gammaproteobacteria</taxon>
        <taxon>Oceanospirillales</taxon>
        <taxon>Halomonadaceae</taxon>
        <taxon>Billgrantia</taxon>
    </lineage>
</organism>
<accession>A0A368U005</accession>
<feature type="domain" description="Type 4 fimbrial biogenesis protein PilX N-terminal" evidence="2">
    <location>
        <begin position="7"/>
        <end position="55"/>
    </location>
</feature>
<proteinExistence type="predicted"/>
<dbReference type="AlphaFoldDB" id="A0A368U005"/>
<gene>
    <name evidence="3" type="ORF">DU505_10120</name>
</gene>
<dbReference type="InterPro" id="IPR025746">
    <property type="entry name" value="PilX_N_dom"/>
</dbReference>
<reference evidence="3 4" key="1">
    <citation type="submission" date="2018-07" db="EMBL/GenBank/DDBJ databases">
        <title>Halomonas montanilacus sp. nov., isolated from Lake Pengyan on Tibetan Plateau.</title>
        <authorList>
            <person name="Lu H."/>
            <person name="Xing P."/>
            <person name="Wu Q."/>
        </authorList>
    </citation>
    <scope>NUCLEOTIDE SEQUENCE [LARGE SCALE GENOMIC DNA]</scope>
    <source>
        <strain evidence="3 4">PYC7W</strain>
    </source>
</reference>
<keyword evidence="1" id="KW-0472">Membrane</keyword>
<evidence type="ECO:0000313" key="3">
    <source>
        <dbReference type="EMBL" id="RCV89392.1"/>
    </source>
</evidence>
<evidence type="ECO:0000259" key="2">
    <source>
        <dbReference type="Pfam" id="PF14341"/>
    </source>
</evidence>
<comment type="caution">
    <text evidence="3">The sequence shown here is derived from an EMBL/GenBank/DDBJ whole genome shotgun (WGS) entry which is preliminary data.</text>
</comment>
<dbReference type="Proteomes" id="UP000252405">
    <property type="component" value="Unassembled WGS sequence"/>
</dbReference>
<feature type="transmembrane region" description="Helical" evidence="1">
    <location>
        <begin position="9"/>
        <end position="29"/>
    </location>
</feature>
<protein>
    <recommendedName>
        <fullName evidence="2">Type 4 fimbrial biogenesis protein PilX N-terminal domain-containing protein</fullName>
    </recommendedName>
</protein>
<dbReference type="Pfam" id="PF14341">
    <property type="entry name" value="PilX_N"/>
    <property type="match status" value="1"/>
</dbReference>
<name>A0A368U005_9GAMM</name>
<dbReference type="EMBL" id="QPII01000006">
    <property type="protein sequence ID" value="RCV89392.1"/>
    <property type="molecule type" value="Genomic_DNA"/>
</dbReference>
<evidence type="ECO:0000256" key="1">
    <source>
        <dbReference type="SAM" id="Phobius"/>
    </source>
</evidence>
<dbReference type="OrthoDB" id="6158575at2"/>
<sequence>MTGTKQQGAALIMVLVLMTSSLMLGLSAMQGSLINERLAGNYRATAQAQMAAESAAVELSNYLLQLQTTPSNVTSVLATLPFHDGLLASQSDWAPCRGELRWEADAVSPLNLTSGRARLLPCRDEDNGDAPRVLIEGQAGHVDTPAVYTALMALDPLFSPSGLAATNFIGGIAADADIQWPSSRQSRIGATDEHGNSDPNWPAVYFDHLQGEDFAGIETLSKAELIASMSDIEKVLDGDPQDVIVQASPSPGDLDTMIDFLKNVYETCSAPVDENDNKKKNKKGGEAICEHIMVVAPGESDKLKGNTTFEGLYITLGGELDVRGNADIRGSAIVANITIEDDGSWTSNPNETIKLAGGGNKGTVWFDAWHVNKAIEELQQKAPELFAELDMETFWGAGGSTTSGFLRDGWMQEFW</sequence>
<keyword evidence="4" id="KW-1185">Reference proteome</keyword>
<keyword evidence="1" id="KW-0812">Transmembrane</keyword>
<dbReference type="RefSeq" id="WP_114478873.1">
    <property type="nucleotide sequence ID" value="NZ_QPII01000006.1"/>
</dbReference>
<keyword evidence="1" id="KW-1133">Transmembrane helix</keyword>
<evidence type="ECO:0000313" key="4">
    <source>
        <dbReference type="Proteomes" id="UP000252405"/>
    </source>
</evidence>